<accession>A0A5B0MWZ1</accession>
<keyword evidence="4" id="KW-1185">Reference proteome</keyword>
<evidence type="ECO:0000313" key="5">
    <source>
        <dbReference type="Proteomes" id="UP000325313"/>
    </source>
</evidence>
<evidence type="ECO:0000313" key="2">
    <source>
        <dbReference type="EMBL" id="KAA1080893.1"/>
    </source>
</evidence>
<feature type="signal peptide" evidence="1">
    <location>
        <begin position="1"/>
        <end position="25"/>
    </location>
</feature>
<feature type="chain" id="PRO_5036137307" evidence="1">
    <location>
        <begin position="26"/>
        <end position="50"/>
    </location>
</feature>
<dbReference type="Proteomes" id="UP000325313">
    <property type="component" value="Unassembled WGS sequence"/>
</dbReference>
<evidence type="ECO:0000256" key="1">
    <source>
        <dbReference type="SAM" id="SignalP"/>
    </source>
</evidence>
<reference evidence="4 5" key="1">
    <citation type="submission" date="2019-05" db="EMBL/GenBank/DDBJ databases">
        <title>Emergence of the Ug99 lineage of the wheat stem rust pathogen through somatic hybridization.</title>
        <authorList>
            <person name="Li F."/>
            <person name="Upadhyaya N.M."/>
            <person name="Sperschneider J."/>
            <person name="Matny O."/>
            <person name="Nguyen-Phuc H."/>
            <person name="Mago R."/>
            <person name="Raley C."/>
            <person name="Miller M.E."/>
            <person name="Silverstein K.A.T."/>
            <person name="Henningsen E."/>
            <person name="Hirsch C.D."/>
            <person name="Visser B."/>
            <person name="Pretorius Z.A."/>
            <person name="Steffenson B.J."/>
            <person name="Schwessinger B."/>
            <person name="Dodds P.N."/>
            <person name="Figueroa M."/>
        </authorList>
    </citation>
    <scope>NUCLEOTIDE SEQUENCE [LARGE SCALE GENOMIC DNA]</scope>
    <source>
        <strain evidence="2">21-0</strain>
        <strain evidence="3 5">Ug99</strain>
    </source>
</reference>
<dbReference type="Proteomes" id="UP000324748">
    <property type="component" value="Unassembled WGS sequence"/>
</dbReference>
<dbReference type="EMBL" id="VSWC01000131">
    <property type="protein sequence ID" value="KAA1080893.1"/>
    <property type="molecule type" value="Genomic_DNA"/>
</dbReference>
<evidence type="ECO:0000313" key="3">
    <source>
        <dbReference type="EMBL" id="KAA1137042.1"/>
    </source>
</evidence>
<keyword evidence="1" id="KW-0732">Signal</keyword>
<proteinExistence type="predicted"/>
<comment type="caution">
    <text evidence="2">The sequence shown here is derived from an EMBL/GenBank/DDBJ whole genome shotgun (WGS) entry which is preliminary data.</text>
</comment>
<name>A0A5B0MWZ1_PUCGR</name>
<sequence length="50" mass="5374">MNFKSCLLAISVSLLIVLQSNGCGARPVVPVSEIEPIKTLGGGQLRNRMY</sequence>
<protein>
    <submittedName>
        <fullName evidence="2">Uncharacterized protein</fullName>
    </submittedName>
</protein>
<organism evidence="2 4">
    <name type="scientific">Puccinia graminis f. sp. tritici</name>
    <dbReference type="NCBI Taxonomy" id="56615"/>
    <lineage>
        <taxon>Eukaryota</taxon>
        <taxon>Fungi</taxon>
        <taxon>Dikarya</taxon>
        <taxon>Basidiomycota</taxon>
        <taxon>Pucciniomycotina</taxon>
        <taxon>Pucciniomycetes</taxon>
        <taxon>Pucciniales</taxon>
        <taxon>Pucciniaceae</taxon>
        <taxon>Puccinia</taxon>
    </lineage>
</organism>
<dbReference type="EMBL" id="VDEP01000013">
    <property type="protein sequence ID" value="KAA1137042.1"/>
    <property type="molecule type" value="Genomic_DNA"/>
</dbReference>
<gene>
    <name evidence="2" type="ORF">PGT21_024801</name>
    <name evidence="3" type="ORF">PGTUg99_011928</name>
</gene>
<evidence type="ECO:0000313" key="4">
    <source>
        <dbReference type="Proteomes" id="UP000324748"/>
    </source>
</evidence>
<dbReference type="AlphaFoldDB" id="A0A5B0MWZ1"/>